<organism evidence="1 2">
    <name type="scientific">Phyllostomus discolor</name>
    <name type="common">pale spear-nosed bat</name>
    <dbReference type="NCBI Taxonomy" id="89673"/>
    <lineage>
        <taxon>Eukaryota</taxon>
        <taxon>Metazoa</taxon>
        <taxon>Chordata</taxon>
        <taxon>Craniata</taxon>
        <taxon>Vertebrata</taxon>
        <taxon>Euteleostomi</taxon>
        <taxon>Mammalia</taxon>
        <taxon>Eutheria</taxon>
        <taxon>Laurasiatheria</taxon>
        <taxon>Chiroptera</taxon>
        <taxon>Yangochiroptera</taxon>
        <taxon>Phyllostomidae</taxon>
        <taxon>Phyllostominae</taxon>
        <taxon>Phyllostomus</taxon>
    </lineage>
</organism>
<proteinExistence type="predicted"/>
<reference evidence="1 2" key="1">
    <citation type="journal article" date="2020" name="Nature">
        <title>Six reference-quality genomes reveal evolution of bat adaptations.</title>
        <authorList>
            <person name="Jebb D."/>
            <person name="Huang Z."/>
            <person name="Pippel M."/>
            <person name="Hughes G.M."/>
            <person name="Lavrichenko K."/>
            <person name="Devanna P."/>
            <person name="Winkler S."/>
            <person name="Jermiin L.S."/>
            <person name="Skirmuntt E.C."/>
            <person name="Katzourakis A."/>
            <person name="Burkitt-Gray L."/>
            <person name="Ray D.A."/>
            <person name="Sullivan K.A.M."/>
            <person name="Roscito J.G."/>
            <person name="Kirilenko B.M."/>
            <person name="Davalos L.M."/>
            <person name="Corthals A.P."/>
            <person name="Power M.L."/>
            <person name="Jones G."/>
            <person name="Ransome R.D."/>
            <person name="Dechmann D.K.N."/>
            <person name="Locatelli A.G."/>
            <person name="Puechmaille S.J."/>
            <person name="Fedrigo O."/>
            <person name="Jarvis E.D."/>
            <person name="Hiller M."/>
            <person name="Vernes S.C."/>
            <person name="Myers E.W."/>
            <person name="Teeling E.C."/>
        </authorList>
    </citation>
    <scope>NUCLEOTIDE SEQUENCE [LARGE SCALE GENOMIC DNA]</scope>
    <source>
        <strain evidence="1">Bat1K_MPI-CBG_1</strain>
    </source>
</reference>
<name>A0A834AE67_9CHIR</name>
<dbReference type="EMBL" id="JABVXQ010000005">
    <property type="protein sequence ID" value="KAF6109697.1"/>
    <property type="molecule type" value="Genomic_DNA"/>
</dbReference>
<accession>A0A834AE67</accession>
<dbReference type="AlphaFoldDB" id="A0A834AE67"/>
<gene>
    <name evidence="1" type="ORF">HJG60_010923</name>
</gene>
<sequence length="155" mass="18226">MTSLPSSCSSIGLSVLVESCEKLFIYSKFYLFFMNFERLNLLSSVEVFIFAPNPCLYFHEWPPVVKLYHYHDPTAFLKLLILCDMKQKSVVGLAYVLPVKFGPTVCYIHLYEFYNIISGLYKISLKYSMNDFIHDKFFAYRAKISLKNKIFFHYS</sequence>
<protein>
    <submittedName>
        <fullName evidence="1">Uncharacterized protein</fullName>
    </submittedName>
</protein>
<evidence type="ECO:0000313" key="1">
    <source>
        <dbReference type="EMBL" id="KAF6109697.1"/>
    </source>
</evidence>
<comment type="caution">
    <text evidence="1">The sequence shown here is derived from an EMBL/GenBank/DDBJ whole genome shotgun (WGS) entry which is preliminary data.</text>
</comment>
<evidence type="ECO:0000313" key="2">
    <source>
        <dbReference type="Proteomes" id="UP000664940"/>
    </source>
</evidence>
<dbReference type="Proteomes" id="UP000664940">
    <property type="component" value="Unassembled WGS sequence"/>
</dbReference>